<name>A0A843U494_COLES</name>
<keyword evidence="2" id="KW-1185">Reference proteome</keyword>
<comment type="caution">
    <text evidence="1">The sequence shown here is derived from an EMBL/GenBank/DDBJ whole genome shotgun (WGS) entry which is preliminary data.</text>
</comment>
<protein>
    <submittedName>
        <fullName evidence="1">Uncharacterized protein</fullName>
    </submittedName>
</protein>
<proteinExistence type="predicted"/>
<reference evidence="1" key="1">
    <citation type="submission" date="2017-07" db="EMBL/GenBank/DDBJ databases">
        <title>Taro Niue Genome Assembly and Annotation.</title>
        <authorList>
            <person name="Atibalentja N."/>
            <person name="Keating K."/>
            <person name="Fields C.J."/>
        </authorList>
    </citation>
    <scope>NUCLEOTIDE SEQUENCE</scope>
    <source>
        <strain evidence="1">Niue_2</strain>
        <tissue evidence="1">Leaf</tissue>
    </source>
</reference>
<sequence>MPVRLPDVGNLPVRLVAEAMVFARVVRLGGPPGWAQSAHRFSACERDRGMRRVLNVTALVAVFLLPPLSADVCMRAKCRALGGLLTSGV</sequence>
<dbReference type="AlphaFoldDB" id="A0A843U494"/>
<dbReference type="EMBL" id="NMUH01000399">
    <property type="protein sequence ID" value="MQL78438.1"/>
    <property type="molecule type" value="Genomic_DNA"/>
</dbReference>
<organism evidence="1 2">
    <name type="scientific">Colocasia esculenta</name>
    <name type="common">Wild taro</name>
    <name type="synonym">Arum esculentum</name>
    <dbReference type="NCBI Taxonomy" id="4460"/>
    <lineage>
        <taxon>Eukaryota</taxon>
        <taxon>Viridiplantae</taxon>
        <taxon>Streptophyta</taxon>
        <taxon>Embryophyta</taxon>
        <taxon>Tracheophyta</taxon>
        <taxon>Spermatophyta</taxon>
        <taxon>Magnoliopsida</taxon>
        <taxon>Liliopsida</taxon>
        <taxon>Araceae</taxon>
        <taxon>Aroideae</taxon>
        <taxon>Colocasieae</taxon>
        <taxon>Colocasia</taxon>
    </lineage>
</organism>
<gene>
    <name evidence="1" type="ORF">Taro_010868</name>
</gene>
<evidence type="ECO:0000313" key="1">
    <source>
        <dbReference type="EMBL" id="MQL78438.1"/>
    </source>
</evidence>
<accession>A0A843U494</accession>
<evidence type="ECO:0000313" key="2">
    <source>
        <dbReference type="Proteomes" id="UP000652761"/>
    </source>
</evidence>
<dbReference type="Proteomes" id="UP000652761">
    <property type="component" value="Unassembled WGS sequence"/>
</dbReference>